<dbReference type="RefSeq" id="WP_106315679.1">
    <property type="nucleotide sequence ID" value="NZ_BOMO01000121.1"/>
</dbReference>
<proteinExistence type="predicted"/>
<sequence>MTSISGRLTDLAHRLSRIVDVPADDELEGVLIAAGWEPSTRRDHRVFQLDEMLAYTRSHHGGAEIIVDIRDFGDPQDLDREEYADSDHETISAQLYADAEALADSIADELDLPPAGPFDIDPLEGWHFDPYLFRAGHWVLALADVQQDSDLPLIVEAHFAWGADLEGRLTALVAPPAHPPAVDWTTITRLLPTDYRWLVDTYGPGPLGGYLDLAAPDQLLPTPDVGRLVWPERLTAATTDDGTTISWLTQSNRPWENDPQEQVNSWNLLLSRPGHDREYHCCLLRFLVLALTGALPEALPRRPRPGPLLPNSSDVPPRLAP</sequence>
<dbReference type="AlphaFoldDB" id="A0A2T0KQM7"/>
<evidence type="ECO:0000313" key="3">
    <source>
        <dbReference type="Proteomes" id="UP000239415"/>
    </source>
</evidence>
<evidence type="ECO:0000256" key="1">
    <source>
        <dbReference type="SAM" id="MobiDB-lite"/>
    </source>
</evidence>
<evidence type="ECO:0000313" key="2">
    <source>
        <dbReference type="EMBL" id="PRX26042.1"/>
    </source>
</evidence>
<organism evidence="2 3">
    <name type="scientific">Actinoplanes italicus</name>
    <dbReference type="NCBI Taxonomy" id="113567"/>
    <lineage>
        <taxon>Bacteria</taxon>
        <taxon>Bacillati</taxon>
        <taxon>Actinomycetota</taxon>
        <taxon>Actinomycetes</taxon>
        <taxon>Micromonosporales</taxon>
        <taxon>Micromonosporaceae</taxon>
        <taxon>Actinoplanes</taxon>
    </lineage>
</organism>
<dbReference type="Proteomes" id="UP000239415">
    <property type="component" value="Unassembled WGS sequence"/>
</dbReference>
<dbReference type="OrthoDB" id="3290128at2"/>
<name>A0A2T0KQM7_9ACTN</name>
<keyword evidence="3" id="KW-1185">Reference proteome</keyword>
<reference evidence="2 3" key="1">
    <citation type="submission" date="2018-03" db="EMBL/GenBank/DDBJ databases">
        <title>Genomic Encyclopedia of Archaeal and Bacterial Type Strains, Phase II (KMG-II): from individual species to whole genera.</title>
        <authorList>
            <person name="Goeker M."/>
        </authorList>
    </citation>
    <scope>NUCLEOTIDE SEQUENCE [LARGE SCALE GENOMIC DNA]</scope>
    <source>
        <strain evidence="2 3">DSM 43146</strain>
    </source>
</reference>
<gene>
    <name evidence="2" type="ORF">CLV67_101770</name>
</gene>
<accession>A0A2T0KQM7</accession>
<comment type="caution">
    <text evidence="2">The sequence shown here is derived from an EMBL/GenBank/DDBJ whole genome shotgun (WGS) entry which is preliminary data.</text>
</comment>
<feature type="region of interest" description="Disordered" evidence="1">
    <location>
        <begin position="299"/>
        <end position="321"/>
    </location>
</feature>
<dbReference type="EMBL" id="PVMZ01000001">
    <property type="protein sequence ID" value="PRX26042.1"/>
    <property type="molecule type" value="Genomic_DNA"/>
</dbReference>
<protein>
    <submittedName>
        <fullName evidence="2">Uncharacterized protein</fullName>
    </submittedName>
</protein>